<protein>
    <submittedName>
        <fullName evidence="2">Glycosyltransferase</fullName>
    </submittedName>
</protein>
<organism evidence="2">
    <name type="scientific">Fervidobacterium pennivorans</name>
    <dbReference type="NCBI Taxonomy" id="93466"/>
    <lineage>
        <taxon>Bacteria</taxon>
        <taxon>Thermotogati</taxon>
        <taxon>Thermotogota</taxon>
        <taxon>Thermotogae</taxon>
        <taxon>Thermotogales</taxon>
        <taxon>Fervidobacteriaceae</taxon>
        <taxon>Fervidobacterium</taxon>
    </lineage>
</organism>
<dbReference type="GO" id="GO:0016740">
    <property type="term" value="F:transferase activity"/>
    <property type="evidence" value="ECO:0007669"/>
    <property type="project" value="UniProtKB-KW"/>
</dbReference>
<evidence type="ECO:0000313" key="2">
    <source>
        <dbReference type="EMBL" id="HGU53282.1"/>
    </source>
</evidence>
<gene>
    <name evidence="2" type="ORF">ENT78_07170</name>
</gene>
<accession>A0A7V4NH20</accession>
<dbReference type="PANTHER" id="PTHR12526:SF630">
    <property type="entry name" value="GLYCOSYLTRANSFERASE"/>
    <property type="match status" value="1"/>
</dbReference>
<proteinExistence type="predicted"/>
<comment type="caution">
    <text evidence="2">The sequence shown here is derived from an EMBL/GenBank/DDBJ whole genome shotgun (WGS) entry which is preliminary data.</text>
</comment>
<name>A0A7V4NH20_FERPE</name>
<dbReference type="Gene3D" id="3.40.50.2000">
    <property type="entry name" value="Glycogen Phosphorylase B"/>
    <property type="match status" value="2"/>
</dbReference>
<feature type="domain" description="Glycosyltransferase subfamily 4-like N-terminal" evidence="1">
    <location>
        <begin position="60"/>
        <end position="185"/>
    </location>
</feature>
<reference evidence="2" key="1">
    <citation type="journal article" date="2020" name="mSystems">
        <title>Genome- and Community-Level Interaction Insights into Carbon Utilization and Element Cycling Functions of Hydrothermarchaeota in Hydrothermal Sediment.</title>
        <authorList>
            <person name="Zhou Z."/>
            <person name="Liu Y."/>
            <person name="Xu W."/>
            <person name="Pan J."/>
            <person name="Luo Z.H."/>
            <person name="Li M."/>
        </authorList>
    </citation>
    <scope>NUCLEOTIDE SEQUENCE [LARGE SCALE GENOMIC DNA]</scope>
    <source>
        <strain evidence="2">SpSt-61</strain>
    </source>
</reference>
<sequence length="377" mass="42337">MTYPVTVHVVIYSSLESCGGGRERWLSYFLRGIHDKVELLNVYFLERGGKNNHTIDSRLSHISNVSWYPIRARNYLEWIFRTTVFLVQNVSDNDLVLSVGSGPEGVVGMLVKRRAPGVKLTVWLRTILKNELLGRKNGIFAFFASIVEKRILKIADCIIANGWDTRDHYQLIVEKEIEVIPNAVDNLDELSKLPLPAFRKPLRVAFLGRFVKERGSDIFTQIASLLKQDSDFVFEVYGPSYGSEKQINLSNVIFYGSYLPEDVIRILSNIDIAIFTLPSKGIHGGGVSHGLLEAMAAKRLIIAWRNALVVSNELLDDESAILCEEGNVQEVSSALLEVKSNPSKFFGKCLRASQKASKFGVSSHVNAFLKVLKKLYE</sequence>
<dbReference type="PANTHER" id="PTHR12526">
    <property type="entry name" value="GLYCOSYLTRANSFERASE"/>
    <property type="match status" value="1"/>
</dbReference>
<dbReference type="EMBL" id="DSZZ01000335">
    <property type="protein sequence ID" value="HGU53282.1"/>
    <property type="molecule type" value="Genomic_DNA"/>
</dbReference>
<dbReference type="SUPFAM" id="SSF53756">
    <property type="entry name" value="UDP-Glycosyltransferase/glycogen phosphorylase"/>
    <property type="match status" value="1"/>
</dbReference>
<dbReference type="Pfam" id="PF13692">
    <property type="entry name" value="Glyco_trans_1_4"/>
    <property type="match status" value="1"/>
</dbReference>
<evidence type="ECO:0000259" key="1">
    <source>
        <dbReference type="Pfam" id="PF13439"/>
    </source>
</evidence>
<dbReference type="AlphaFoldDB" id="A0A7V4NH20"/>
<dbReference type="InterPro" id="IPR028098">
    <property type="entry name" value="Glyco_trans_4-like_N"/>
</dbReference>
<dbReference type="Pfam" id="PF13439">
    <property type="entry name" value="Glyco_transf_4"/>
    <property type="match status" value="1"/>
</dbReference>
<keyword evidence="2" id="KW-0808">Transferase</keyword>